<dbReference type="InterPro" id="IPR000160">
    <property type="entry name" value="GGDEF_dom"/>
</dbReference>
<dbReference type="Gene3D" id="3.30.450.20">
    <property type="entry name" value="PAS domain"/>
    <property type="match status" value="1"/>
</dbReference>
<dbReference type="InterPro" id="IPR035965">
    <property type="entry name" value="PAS-like_dom_sf"/>
</dbReference>
<dbReference type="Gene3D" id="3.40.50.2300">
    <property type="match status" value="1"/>
</dbReference>
<dbReference type="CDD" id="cd01948">
    <property type="entry name" value="EAL"/>
    <property type="match status" value="1"/>
</dbReference>
<dbReference type="NCBIfam" id="TIGR00229">
    <property type="entry name" value="sensory_box"/>
    <property type="match status" value="1"/>
</dbReference>
<feature type="coiled-coil region" evidence="1">
    <location>
        <begin position="126"/>
        <end position="153"/>
    </location>
</feature>
<dbReference type="SMART" id="SM00267">
    <property type="entry name" value="GGDEF"/>
    <property type="match status" value="1"/>
</dbReference>
<feature type="domain" description="EAL" evidence="2">
    <location>
        <begin position="445"/>
        <end position="695"/>
    </location>
</feature>
<dbReference type="InterPro" id="IPR035919">
    <property type="entry name" value="EAL_sf"/>
</dbReference>
<protein>
    <submittedName>
        <fullName evidence="4">EAL domain-containing protein</fullName>
    </submittedName>
</protein>
<dbReference type="PROSITE" id="PS50887">
    <property type="entry name" value="GGDEF"/>
    <property type="match status" value="1"/>
</dbReference>
<dbReference type="SUPFAM" id="SSF55073">
    <property type="entry name" value="Nucleotide cyclase"/>
    <property type="match status" value="1"/>
</dbReference>
<evidence type="ECO:0000259" key="3">
    <source>
        <dbReference type="PROSITE" id="PS50887"/>
    </source>
</evidence>
<dbReference type="SMART" id="SM00052">
    <property type="entry name" value="EAL"/>
    <property type="match status" value="1"/>
</dbReference>
<dbReference type="Pfam" id="PF00563">
    <property type="entry name" value="EAL"/>
    <property type="match status" value="1"/>
</dbReference>
<accession>A0A944QTS4</accession>
<dbReference type="Gene3D" id="3.30.70.270">
    <property type="match status" value="1"/>
</dbReference>
<dbReference type="SUPFAM" id="SSF55785">
    <property type="entry name" value="PYP-like sensor domain (PAS domain)"/>
    <property type="match status" value="1"/>
</dbReference>
<evidence type="ECO:0000259" key="2">
    <source>
        <dbReference type="PROSITE" id="PS50883"/>
    </source>
</evidence>
<dbReference type="InterPro" id="IPR052155">
    <property type="entry name" value="Biofilm_reg_signaling"/>
</dbReference>
<dbReference type="Pfam" id="PF13426">
    <property type="entry name" value="PAS_9"/>
    <property type="match status" value="1"/>
</dbReference>
<evidence type="ECO:0000313" key="4">
    <source>
        <dbReference type="EMBL" id="MBT2987931.1"/>
    </source>
</evidence>
<gene>
    <name evidence="4" type="ORF">KME65_03115</name>
</gene>
<dbReference type="SMART" id="SM00091">
    <property type="entry name" value="PAS"/>
    <property type="match status" value="1"/>
</dbReference>
<dbReference type="AlphaFoldDB" id="A0A944QTS4"/>
<dbReference type="Pfam" id="PF00990">
    <property type="entry name" value="GGDEF"/>
    <property type="match status" value="1"/>
</dbReference>
<dbReference type="PROSITE" id="PS50883">
    <property type="entry name" value="EAL"/>
    <property type="match status" value="1"/>
</dbReference>
<dbReference type="Proteomes" id="UP000770889">
    <property type="component" value="Unassembled WGS sequence"/>
</dbReference>
<dbReference type="NCBIfam" id="TIGR00254">
    <property type="entry name" value="GGDEF"/>
    <property type="match status" value="1"/>
</dbReference>
<comment type="caution">
    <text evidence="4">The sequence shown here is derived from an EMBL/GenBank/DDBJ whole genome shotgun (WGS) entry which is preliminary data.</text>
</comment>
<dbReference type="SUPFAM" id="SSF52172">
    <property type="entry name" value="CheY-like"/>
    <property type="match status" value="1"/>
</dbReference>
<dbReference type="PANTHER" id="PTHR44757">
    <property type="entry name" value="DIGUANYLATE CYCLASE DGCP"/>
    <property type="match status" value="1"/>
</dbReference>
<dbReference type="InterPro" id="IPR000014">
    <property type="entry name" value="PAS"/>
</dbReference>
<keyword evidence="1" id="KW-0175">Coiled coil</keyword>
<proteinExistence type="predicted"/>
<dbReference type="PANTHER" id="PTHR44757:SF2">
    <property type="entry name" value="BIOFILM ARCHITECTURE MAINTENANCE PROTEIN MBAA"/>
    <property type="match status" value="1"/>
</dbReference>
<dbReference type="InterPro" id="IPR011006">
    <property type="entry name" value="CheY-like_superfamily"/>
</dbReference>
<evidence type="ECO:0000256" key="1">
    <source>
        <dbReference type="SAM" id="Coils"/>
    </source>
</evidence>
<dbReference type="InterPro" id="IPR043128">
    <property type="entry name" value="Rev_trsase/Diguanyl_cyclase"/>
</dbReference>
<dbReference type="SUPFAM" id="SSF141868">
    <property type="entry name" value="EAL domain-like"/>
    <property type="match status" value="1"/>
</dbReference>
<sequence>MPEEAIELLVIGNTTPEVEAYLDALRNNGNPAHATRIEHDADQLGSALKEKKSLDLLIYTVENDALDTTQMFALIGAINPIIPVVAVSDIPEDEIQLELMRQGVTDLVQRKNHPHLVQVILREAKHLSATRRLQRIERQLEEAEERCDALTESSRDAIAYVHEGMHVTANRAYLELFGLASEEEIEGLPILDMIASSEHQPFKKLLRKLSADSDYSSEMKTTCVRDNGTEFSAELHFTPASIDGESCTQVIIRDQSISREVEEKLRLLSTQDVQTGLYNRQYFIAQLDEEARHHFDNGQNPQTLFYITLDNFTEIRSQTGIKASDSLLLEIAGEIRKNVSRNDLLARFGDHTFTILSPTQELAATEKLARTICNTVAANDLPDANSAIKPTCSIGVVFSSDDVLSGHDFVTQAYHACEHARSNGGNDFYVTDTQLPEDAQATASEANLSNLIRYAFENSTFQLAFQPIVSLHGDTRENYAVTVRLIDESQEEIQPEHFLNQVNSLNRMPELDRWVIRHAIEELAKQRKQGKKINFLISVSGATLDDDTLLLFICDCLRDYEAKGSWVTFQFDDEDARSHLHQLEKLADGLKKIKCKTCIHHFGLAKKPEAILSSFPIDFIQFHSSFLSDLFENQDKQDALNHLNELIQDQSIKTIASGVEDASSLAILWSIGVNYIRGYFIQEPSTSIDYDFHTE</sequence>
<reference evidence="4 5" key="1">
    <citation type="submission" date="2021-05" db="EMBL/GenBank/DDBJ databases">
        <title>Genetic and Functional Diversity in Clade A Lucinid endosymbionts from the Bahamas.</title>
        <authorList>
            <person name="Giani N.M."/>
            <person name="Engel A.S."/>
            <person name="Campbell B.J."/>
        </authorList>
    </citation>
    <scope>NUCLEOTIDE SEQUENCE [LARGE SCALE GENOMIC DNA]</scope>
    <source>
        <strain evidence="4">LUC16012Gg_MoonRockCtena</strain>
    </source>
</reference>
<dbReference type="CDD" id="cd00130">
    <property type="entry name" value="PAS"/>
    <property type="match status" value="1"/>
</dbReference>
<name>A0A944QTS4_9GAMM</name>
<feature type="domain" description="GGDEF" evidence="3">
    <location>
        <begin position="300"/>
        <end position="433"/>
    </location>
</feature>
<dbReference type="InterPro" id="IPR029787">
    <property type="entry name" value="Nucleotide_cyclase"/>
</dbReference>
<dbReference type="CDD" id="cd01949">
    <property type="entry name" value="GGDEF"/>
    <property type="match status" value="1"/>
</dbReference>
<dbReference type="InterPro" id="IPR001633">
    <property type="entry name" value="EAL_dom"/>
</dbReference>
<organism evidence="4 5">
    <name type="scientific">Candidatus Thiodiazotropha taylori</name>
    <dbReference type="NCBI Taxonomy" id="2792791"/>
    <lineage>
        <taxon>Bacteria</taxon>
        <taxon>Pseudomonadati</taxon>
        <taxon>Pseudomonadota</taxon>
        <taxon>Gammaproteobacteria</taxon>
        <taxon>Chromatiales</taxon>
        <taxon>Sedimenticolaceae</taxon>
        <taxon>Candidatus Thiodiazotropha</taxon>
    </lineage>
</organism>
<dbReference type="EMBL" id="JAHHGM010000002">
    <property type="protein sequence ID" value="MBT2987931.1"/>
    <property type="molecule type" value="Genomic_DNA"/>
</dbReference>
<dbReference type="Gene3D" id="3.20.20.450">
    <property type="entry name" value="EAL domain"/>
    <property type="match status" value="1"/>
</dbReference>
<evidence type="ECO:0000313" key="5">
    <source>
        <dbReference type="Proteomes" id="UP000770889"/>
    </source>
</evidence>